<dbReference type="SUPFAM" id="SSF52091">
    <property type="entry name" value="SpoIIaa-like"/>
    <property type="match status" value="1"/>
</dbReference>
<evidence type="ECO:0000256" key="1">
    <source>
        <dbReference type="SAM" id="MobiDB-lite"/>
    </source>
</evidence>
<name>A0A1G9JUR0_9ACTN</name>
<dbReference type="STRING" id="683260.SAMN05421874_12113"/>
<gene>
    <name evidence="3" type="ORF">SAMN05421874_12113</name>
</gene>
<dbReference type="AlphaFoldDB" id="A0A1G9JUR0"/>
<keyword evidence="4" id="KW-1185">Reference proteome</keyword>
<dbReference type="GO" id="GO:0043856">
    <property type="term" value="F:anti-sigma factor antagonist activity"/>
    <property type="evidence" value="ECO:0007669"/>
    <property type="project" value="TreeGrafter"/>
</dbReference>
<dbReference type="EMBL" id="FNFB01000021">
    <property type="protein sequence ID" value="SDL40996.1"/>
    <property type="molecule type" value="Genomic_DNA"/>
</dbReference>
<dbReference type="Pfam" id="PF13466">
    <property type="entry name" value="STAS_2"/>
    <property type="match status" value="1"/>
</dbReference>
<reference evidence="3 4" key="1">
    <citation type="submission" date="2016-10" db="EMBL/GenBank/DDBJ databases">
        <authorList>
            <person name="de Groot N.N."/>
        </authorList>
    </citation>
    <scope>NUCLEOTIDE SEQUENCE [LARGE SCALE GENOMIC DNA]</scope>
    <source>
        <strain evidence="3 4">CGMCC 4.5681</strain>
    </source>
</reference>
<evidence type="ECO:0000313" key="3">
    <source>
        <dbReference type="EMBL" id="SDL40996.1"/>
    </source>
</evidence>
<dbReference type="PROSITE" id="PS50801">
    <property type="entry name" value="STAS"/>
    <property type="match status" value="1"/>
</dbReference>
<protein>
    <submittedName>
        <fullName evidence="3">Anti-anti-sigma factor</fullName>
    </submittedName>
</protein>
<dbReference type="PANTHER" id="PTHR33495:SF2">
    <property type="entry name" value="ANTI-SIGMA FACTOR ANTAGONIST TM_1081-RELATED"/>
    <property type="match status" value="1"/>
</dbReference>
<sequence length="126" mass="13374">MLVRLGPMTGERGPRPGSGPHVVVVEVSGALDMDTCPALQERLGRALSLHHPPLLALGLGGVTCADSYGLTVLLAADRHARDRGGRMVAYAAGLTLRKTLRERGVDRVLDVRPALADALRELRAAH</sequence>
<feature type="domain" description="STAS" evidence="2">
    <location>
        <begin position="20"/>
        <end position="122"/>
    </location>
</feature>
<dbReference type="InterPro" id="IPR036513">
    <property type="entry name" value="STAS_dom_sf"/>
</dbReference>
<evidence type="ECO:0000259" key="2">
    <source>
        <dbReference type="PROSITE" id="PS50801"/>
    </source>
</evidence>
<dbReference type="Gene3D" id="3.30.750.24">
    <property type="entry name" value="STAS domain"/>
    <property type="match status" value="1"/>
</dbReference>
<proteinExistence type="predicted"/>
<feature type="region of interest" description="Disordered" evidence="1">
    <location>
        <begin position="1"/>
        <end position="20"/>
    </location>
</feature>
<dbReference type="InterPro" id="IPR058548">
    <property type="entry name" value="MlaB-like_STAS"/>
</dbReference>
<dbReference type="RefSeq" id="WP_090770509.1">
    <property type="nucleotide sequence ID" value="NZ_FNFB01000021.1"/>
</dbReference>
<dbReference type="InterPro" id="IPR002645">
    <property type="entry name" value="STAS_dom"/>
</dbReference>
<evidence type="ECO:0000313" key="4">
    <source>
        <dbReference type="Proteomes" id="UP000198683"/>
    </source>
</evidence>
<accession>A0A1G9JUR0</accession>
<dbReference type="CDD" id="cd07043">
    <property type="entry name" value="STAS_anti-anti-sigma_factors"/>
    <property type="match status" value="1"/>
</dbReference>
<dbReference type="Proteomes" id="UP000198683">
    <property type="component" value="Unassembled WGS sequence"/>
</dbReference>
<dbReference type="OrthoDB" id="3543144at2"/>
<organism evidence="3 4">
    <name type="scientific">Nonomuraea maritima</name>
    <dbReference type="NCBI Taxonomy" id="683260"/>
    <lineage>
        <taxon>Bacteria</taxon>
        <taxon>Bacillati</taxon>
        <taxon>Actinomycetota</taxon>
        <taxon>Actinomycetes</taxon>
        <taxon>Streptosporangiales</taxon>
        <taxon>Streptosporangiaceae</taxon>
        <taxon>Nonomuraea</taxon>
    </lineage>
</organism>
<dbReference type="PANTHER" id="PTHR33495">
    <property type="entry name" value="ANTI-SIGMA FACTOR ANTAGONIST TM_1081-RELATED-RELATED"/>
    <property type="match status" value="1"/>
</dbReference>